<evidence type="ECO:0000259" key="1">
    <source>
        <dbReference type="Pfam" id="PF06985"/>
    </source>
</evidence>
<evidence type="ECO:0000313" key="3">
    <source>
        <dbReference type="Proteomes" id="UP000183567"/>
    </source>
</evidence>
<dbReference type="EMBL" id="LVVM01003923">
    <property type="protein sequence ID" value="OJA14029.1"/>
    <property type="molecule type" value="Genomic_DNA"/>
</dbReference>
<keyword evidence="3" id="KW-1185">Reference proteome</keyword>
<comment type="caution">
    <text evidence="2">The sequence shown here is derived from an EMBL/GenBank/DDBJ whole genome shotgun (WGS) entry which is preliminary data.</text>
</comment>
<dbReference type="Proteomes" id="UP000183567">
    <property type="component" value="Unassembled WGS sequence"/>
</dbReference>
<dbReference type="PANTHER" id="PTHR33112:SF12">
    <property type="entry name" value="HETEROKARYON INCOMPATIBILITY DOMAIN-CONTAINING PROTEIN"/>
    <property type="match status" value="1"/>
</dbReference>
<feature type="non-terminal residue" evidence="2">
    <location>
        <position position="537"/>
    </location>
</feature>
<dbReference type="STRING" id="180088.A0A1J8PYW8"/>
<dbReference type="InterPro" id="IPR010730">
    <property type="entry name" value="HET"/>
</dbReference>
<accession>A0A1J8PYW8</accession>
<reference evidence="2 3" key="1">
    <citation type="submission" date="2016-03" db="EMBL/GenBank/DDBJ databases">
        <title>Comparative genomics of the ectomycorrhizal sister species Rhizopogon vinicolor and Rhizopogon vesiculosus (Basidiomycota: Boletales) reveals a divergence of the mating type B locus.</title>
        <authorList>
            <person name="Mujic A.B."/>
            <person name="Kuo A."/>
            <person name="Tritt A."/>
            <person name="Lipzen A."/>
            <person name="Chen C."/>
            <person name="Johnson J."/>
            <person name="Sharma A."/>
            <person name="Barry K."/>
            <person name="Grigoriev I.V."/>
            <person name="Spatafora J.W."/>
        </authorList>
    </citation>
    <scope>NUCLEOTIDE SEQUENCE [LARGE SCALE GENOMIC DNA]</scope>
    <source>
        <strain evidence="2 3">AM-OR11-056</strain>
    </source>
</reference>
<gene>
    <name evidence="2" type="ORF">AZE42_06470</name>
</gene>
<dbReference type="OrthoDB" id="5125733at2759"/>
<protein>
    <recommendedName>
        <fullName evidence="1">Heterokaryon incompatibility domain-containing protein</fullName>
    </recommendedName>
</protein>
<feature type="domain" description="Heterokaryon incompatibility" evidence="1">
    <location>
        <begin position="273"/>
        <end position="418"/>
    </location>
</feature>
<sequence length="537" mass="60592">MSSAVLKVQYSGSQEVIHNLNLELVKATYSKSAIQQASSLPIFCISKRQRRTRAKQSSLDPISSNGTKETPIEDDAPLCSVCSALDIRTILQYGVPRKHAILLGQLTDIFDKYDKCGLCRLVTTVMRRKWQLDELPDVDLAGITCALYTTKSLVQFLDDSSWPRVERLNIRIYGSSRDLSLLEAAHTGFSSEIELLEEDAPKVGRAKEFHGRRIGQNVDIDLLKRWIHICEHGHLGRCEKVWWRSAEDVLPRVVRALDVTRMAIVPAPAACRYVALSYVWGSMGEEYWTTRANLKQRSRRDGLDASLLPGTISDTIQLIRQLDERYMWIDALCIVQDDPEDKAVQIRVMDLIYGSSVFTIFAACCTSARDPLPGVRPGTRHPQQQVTKIQGLHLAVPNSLNEVIARSAWNQRGWTYQEVMLSRRCIFVTAYQVYFECKEDQWCEGAVAEPVGHSRTTIHGGRGGREFARVQQSDSIAYLQDYKNIIHTITQRRLTVESDIVDAITALLSALTKGYNVADDIDKAFRFGMPLVDLEEA</sequence>
<name>A0A1J8PYW8_9AGAM</name>
<dbReference type="Pfam" id="PF06985">
    <property type="entry name" value="HET"/>
    <property type="match status" value="1"/>
</dbReference>
<dbReference type="AlphaFoldDB" id="A0A1J8PYW8"/>
<dbReference type="PANTHER" id="PTHR33112">
    <property type="entry name" value="DOMAIN PROTEIN, PUTATIVE-RELATED"/>
    <property type="match status" value="1"/>
</dbReference>
<evidence type="ECO:0000313" key="2">
    <source>
        <dbReference type="EMBL" id="OJA14029.1"/>
    </source>
</evidence>
<proteinExistence type="predicted"/>
<organism evidence="2 3">
    <name type="scientific">Rhizopogon vesiculosus</name>
    <dbReference type="NCBI Taxonomy" id="180088"/>
    <lineage>
        <taxon>Eukaryota</taxon>
        <taxon>Fungi</taxon>
        <taxon>Dikarya</taxon>
        <taxon>Basidiomycota</taxon>
        <taxon>Agaricomycotina</taxon>
        <taxon>Agaricomycetes</taxon>
        <taxon>Agaricomycetidae</taxon>
        <taxon>Boletales</taxon>
        <taxon>Suillineae</taxon>
        <taxon>Rhizopogonaceae</taxon>
        <taxon>Rhizopogon</taxon>
    </lineage>
</organism>